<dbReference type="Proteomes" id="UP000244224">
    <property type="component" value="Unassembled WGS sequence"/>
</dbReference>
<dbReference type="InterPro" id="IPR019949">
    <property type="entry name" value="CmoO-like"/>
</dbReference>
<evidence type="ECO:0000256" key="1">
    <source>
        <dbReference type="ARBA" id="ARBA00007789"/>
    </source>
</evidence>
<dbReference type="InterPro" id="IPR050766">
    <property type="entry name" value="Bact_Lucif_Oxidored"/>
</dbReference>
<dbReference type="RefSeq" id="WP_108130277.1">
    <property type="nucleotide sequence ID" value="NZ_QBKP01000017.1"/>
</dbReference>
<evidence type="ECO:0000313" key="5">
    <source>
        <dbReference type="Proteomes" id="UP000244224"/>
    </source>
</evidence>
<dbReference type="PANTHER" id="PTHR30137:SF6">
    <property type="entry name" value="LUCIFERASE-LIKE MONOOXYGENASE"/>
    <property type="match status" value="1"/>
</dbReference>
<dbReference type="SUPFAM" id="SSF51679">
    <property type="entry name" value="Bacterial luciferase-like"/>
    <property type="match status" value="1"/>
</dbReference>
<evidence type="ECO:0000313" key="4">
    <source>
        <dbReference type="EMBL" id="PTX46348.1"/>
    </source>
</evidence>
<dbReference type="GO" id="GO:0005829">
    <property type="term" value="C:cytosol"/>
    <property type="evidence" value="ECO:0007669"/>
    <property type="project" value="TreeGrafter"/>
</dbReference>
<dbReference type="Gene3D" id="3.20.20.30">
    <property type="entry name" value="Luciferase-like domain"/>
    <property type="match status" value="1"/>
</dbReference>
<dbReference type="FunFam" id="3.20.20.30:FF:000002">
    <property type="entry name" value="LLM class flavin-dependent oxidoreductase"/>
    <property type="match status" value="1"/>
</dbReference>
<comment type="similarity">
    <text evidence="1">To bacterial alkanal monooxygenase alpha and beta chains.</text>
</comment>
<comment type="caution">
    <text evidence="4">The sequence shown here is derived from an EMBL/GenBank/DDBJ whole genome shotgun (WGS) entry which is preliminary data.</text>
</comment>
<dbReference type="GO" id="GO:0016705">
    <property type="term" value="F:oxidoreductase activity, acting on paired donors, with incorporation or reduction of molecular oxygen"/>
    <property type="evidence" value="ECO:0007669"/>
    <property type="project" value="InterPro"/>
</dbReference>
<dbReference type="EMBL" id="QBKP01000017">
    <property type="protein sequence ID" value="PTX46348.1"/>
    <property type="molecule type" value="Genomic_DNA"/>
</dbReference>
<protein>
    <recommendedName>
        <fullName evidence="2">Luciferase-like monooxygenase</fullName>
    </recommendedName>
</protein>
<accession>A0A2T6AR98</accession>
<sequence>MTRPPLSLLDLTRVREDQGPAQALRNAAGIAAHVESLGFDRYWVAEHHNMVGVASAATPVVIAHVGAATSRIRIGAGGVMLPNHAPYVVAEQFGTLAQLFPGRIDLGLGRAPGTDGATLIRALRRDPHGADHFPQDVVELMGWFAAENNLGITAVPAAGTEVQAIILGSSHFGAMLAAELGLPYAFASHFAPAALHEALHLYRAHFKPSDRLKAPHAIVAANVVCAETEAEARHLFTTMQKGFLGLIRNNRRYQMPPGDLDWTPREEAHVAAMLSSHAVGTPDQVRAGLEGIVAATQADELILVTDTWDFEARKRSLTLTAEAWF</sequence>
<gene>
    <name evidence="4" type="ORF">C8N34_11736</name>
</gene>
<proteinExistence type="predicted"/>
<organism evidence="4 5">
    <name type="scientific">Gemmobacter caeni</name>
    <dbReference type="NCBI Taxonomy" id="589035"/>
    <lineage>
        <taxon>Bacteria</taxon>
        <taxon>Pseudomonadati</taxon>
        <taxon>Pseudomonadota</taxon>
        <taxon>Alphaproteobacteria</taxon>
        <taxon>Rhodobacterales</taxon>
        <taxon>Paracoccaceae</taxon>
        <taxon>Gemmobacter</taxon>
    </lineage>
</organism>
<dbReference type="OrthoDB" id="9804736at2"/>
<dbReference type="InterPro" id="IPR036661">
    <property type="entry name" value="Luciferase-like_sf"/>
</dbReference>
<feature type="domain" description="Luciferase-like" evidence="3">
    <location>
        <begin position="8"/>
        <end position="293"/>
    </location>
</feature>
<dbReference type="NCBIfam" id="TIGR03558">
    <property type="entry name" value="oxido_grp_1"/>
    <property type="match status" value="1"/>
</dbReference>
<keyword evidence="5" id="KW-1185">Reference proteome</keyword>
<evidence type="ECO:0000256" key="2">
    <source>
        <dbReference type="ARBA" id="ARBA00074555"/>
    </source>
</evidence>
<reference evidence="4 5" key="1">
    <citation type="submission" date="2018-04" db="EMBL/GenBank/DDBJ databases">
        <title>Genomic Encyclopedia of Archaeal and Bacterial Type Strains, Phase II (KMG-II): from individual species to whole genera.</title>
        <authorList>
            <person name="Goeker M."/>
        </authorList>
    </citation>
    <scope>NUCLEOTIDE SEQUENCE [LARGE SCALE GENOMIC DNA]</scope>
    <source>
        <strain evidence="4 5">DSM 21823</strain>
    </source>
</reference>
<evidence type="ECO:0000259" key="3">
    <source>
        <dbReference type="Pfam" id="PF00296"/>
    </source>
</evidence>
<dbReference type="Pfam" id="PF00296">
    <property type="entry name" value="Bac_luciferase"/>
    <property type="match status" value="1"/>
</dbReference>
<dbReference type="CDD" id="cd00347">
    <property type="entry name" value="Flavin_utilizing_monoxygenases"/>
    <property type="match status" value="1"/>
</dbReference>
<dbReference type="InterPro" id="IPR011251">
    <property type="entry name" value="Luciferase-like_dom"/>
</dbReference>
<dbReference type="PANTHER" id="PTHR30137">
    <property type="entry name" value="LUCIFERASE-LIKE MONOOXYGENASE"/>
    <property type="match status" value="1"/>
</dbReference>
<dbReference type="AlphaFoldDB" id="A0A2T6AR98"/>
<name>A0A2T6AR98_9RHOB</name>